<gene>
    <name evidence="2" type="ORF">BBJ29_008009</name>
    <name evidence="3" type="ORF">BBP00_00008901</name>
</gene>
<dbReference type="EMBL" id="MBAD02001789">
    <property type="protein sequence ID" value="RLN51848.1"/>
    <property type="molecule type" value="Genomic_DNA"/>
</dbReference>
<dbReference type="EMBL" id="MBDO02000507">
    <property type="protein sequence ID" value="RLN54534.1"/>
    <property type="molecule type" value="Genomic_DNA"/>
</dbReference>
<comment type="caution">
    <text evidence="3">The sequence shown here is derived from an EMBL/GenBank/DDBJ whole genome shotgun (WGS) entry which is preliminary data.</text>
</comment>
<evidence type="ECO:0000313" key="3">
    <source>
        <dbReference type="EMBL" id="RLN54534.1"/>
    </source>
</evidence>
<organism evidence="3 4">
    <name type="scientific">Phytophthora kernoviae</name>
    <dbReference type="NCBI Taxonomy" id="325452"/>
    <lineage>
        <taxon>Eukaryota</taxon>
        <taxon>Sar</taxon>
        <taxon>Stramenopiles</taxon>
        <taxon>Oomycota</taxon>
        <taxon>Peronosporomycetes</taxon>
        <taxon>Peronosporales</taxon>
        <taxon>Peronosporaceae</taxon>
        <taxon>Phytophthora</taxon>
    </lineage>
</organism>
<proteinExistence type="predicted"/>
<evidence type="ECO:0000313" key="4">
    <source>
        <dbReference type="Proteomes" id="UP000277300"/>
    </source>
</evidence>
<reference evidence="4 5" key="1">
    <citation type="submission" date="2018-07" db="EMBL/GenBank/DDBJ databases">
        <title>Genome sequencing of oomycete isolates from Chile give support for New Zealand origin for Phytophthora kernoviae and make available the first Nothophytophthora sp. genome.</title>
        <authorList>
            <person name="Studholme D.J."/>
            <person name="Sanfuentes E."/>
            <person name="Panda P."/>
            <person name="Hill R."/>
            <person name="Sambles C."/>
            <person name="Grant M."/>
            <person name="Williams N.M."/>
            <person name="Mcdougal R.L."/>
        </authorList>
    </citation>
    <scope>NUCLEOTIDE SEQUENCE [LARGE SCALE GENOMIC DNA]</scope>
    <source>
        <strain evidence="3">Chile6</strain>
        <strain evidence="2">Chile7</strain>
    </source>
</reference>
<dbReference type="AlphaFoldDB" id="A0A3F2RE47"/>
<accession>A0A3F2RE47</accession>
<dbReference type="Proteomes" id="UP000284657">
    <property type="component" value="Unassembled WGS sequence"/>
</dbReference>
<sequence>MVTSLTDDSEEDDEPFSYSFSGLTASDDLNSDNDDSKTSPPVIKLRISSTVNTTDKVVSTYRNWVGPTVGKPTGDRGCYREAHIMKTCPFGFEHRLKICWTECPLSNPIQCGVECLKQSDDCTSELFTKFVPTANFALSLAVVNVFGEFKKWSKTVQRGVKCVRTMFATVRAIVMYIREMKVSDPQTSQEKLLLALYQTSYVTIDLPTSIAMCVGQSYPDALDDTYGVIVNDLLKSGKSDNGTSLKAKEYTRKVFDKGFMTFAVVFFAFDVTRIANVFAEWIQPICGPTQLIGEIDDGTEPDTLGLKAVGKAFKGSSITWTRVGDGAVTVNFASVDTKDVTVNIMSAGDKIDEVDIAAGKNVTWKSNITALGGKTLYLDR</sequence>
<evidence type="ECO:0000313" key="2">
    <source>
        <dbReference type="EMBL" id="RLN51848.1"/>
    </source>
</evidence>
<protein>
    <submittedName>
        <fullName evidence="3">Uncharacterized protein</fullName>
    </submittedName>
</protein>
<evidence type="ECO:0000313" key="5">
    <source>
        <dbReference type="Proteomes" id="UP000284657"/>
    </source>
</evidence>
<evidence type="ECO:0000256" key="1">
    <source>
        <dbReference type="SAM" id="MobiDB-lite"/>
    </source>
</evidence>
<name>A0A3F2RE47_9STRA</name>
<feature type="region of interest" description="Disordered" evidence="1">
    <location>
        <begin position="1"/>
        <end position="41"/>
    </location>
</feature>
<dbReference type="Proteomes" id="UP000277300">
    <property type="component" value="Unassembled WGS sequence"/>
</dbReference>
<dbReference type="OrthoDB" id="153339at2759"/>